<gene>
    <name evidence="2" type="ORF">AAG747_27775</name>
</gene>
<feature type="domain" description="DUF6970" evidence="1">
    <location>
        <begin position="38"/>
        <end position="114"/>
    </location>
</feature>
<dbReference type="Proteomes" id="UP001403385">
    <property type="component" value="Unassembled WGS sequence"/>
</dbReference>
<dbReference type="EMBL" id="JBDKWZ010000026">
    <property type="protein sequence ID" value="MEN7551747.1"/>
    <property type="molecule type" value="Genomic_DNA"/>
</dbReference>
<evidence type="ECO:0000259" key="1">
    <source>
        <dbReference type="Pfam" id="PF22311"/>
    </source>
</evidence>
<keyword evidence="3" id="KW-1185">Reference proteome</keyword>
<reference evidence="2 3" key="1">
    <citation type="submission" date="2024-04" db="EMBL/GenBank/DDBJ databases">
        <title>Novel genus in family Flammeovirgaceae.</title>
        <authorList>
            <person name="Nguyen T.H."/>
            <person name="Vuong T.Q."/>
            <person name="Le H."/>
            <person name="Kim S.-G."/>
        </authorList>
    </citation>
    <scope>NUCLEOTIDE SEQUENCE [LARGE SCALE GENOMIC DNA]</scope>
    <source>
        <strain evidence="2 3">JCM 23209</strain>
    </source>
</reference>
<protein>
    <recommendedName>
        <fullName evidence="1">DUF6970 domain-containing protein</fullName>
    </recommendedName>
</protein>
<dbReference type="AlphaFoldDB" id="A0AAW9S666"/>
<accession>A0AAW9S666</accession>
<dbReference type="RefSeq" id="WP_346824526.1">
    <property type="nucleotide sequence ID" value="NZ_JBDKWZ010000026.1"/>
</dbReference>
<sequence length="117" mass="13313">MKITFLFLTGLLLAMKGCNSSGSDVSKDIPSCIAGKIKEIQKEELRNPPAEIWKWEVDNKTYFYITSPCCDQMNFLYDEECQEVCAPDGGFTGQGDGNCPEFKEEIKKTLVWKDERK</sequence>
<comment type="caution">
    <text evidence="2">The sequence shown here is derived from an EMBL/GenBank/DDBJ whole genome shotgun (WGS) entry which is preliminary data.</text>
</comment>
<name>A0AAW9S666_9BACT</name>
<dbReference type="InterPro" id="IPR054243">
    <property type="entry name" value="DUF6970"/>
</dbReference>
<evidence type="ECO:0000313" key="2">
    <source>
        <dbReference type="EMBL" id="MEN7551747.1"/>
    </source>
</evidence>
<dbReference type="Pfam" id="PF22311">
    <property type="entry name" value="DUF6970"/>
    <property type="match status" value="1"/>
</dbReference>
<organism evidence="2 3">
    <name type="scientific">Rapidithrix thailandica</name>
    <dbReference type="NCBI Taxonomy" id="413964"/>
    <lineage>
        <taxon>Bacteria</taxon>
        <taxon>Pseudomonadati</taxon>
        <taxon>Bacteroidota</taxon>
        <taxon>Cytophagia</taxon>
        <taxon>Cytophagales</taxon>
        <taxon>Flammeovirgaceae</taxon>
        <taxon>Rapidithrix</taxon>
    </lineage>
</organism>
<evidence type="ECO:0000313" key="3">
    <source>
        <dbReference type="Proteomes" id="UP001403385"/>
    </source>
</evidence>
<proteinExistence type="predicted"/>